<dbReference type="OrthoDB" id="5300331at2759"/>
<evidence type="ECO:0000256" key="1">
    <source>
        <dbReference type="ARBA" id="ARBA00004123"/>
    </source>
</evidence>
<comment type="caution">
    <text evidence="5">The sequence shown here is derived from an EMBL/GenBank/DDBJ whole genome shotgun (WGS) entry which is preliminary data.</text>
</comment>
<feature type="region of interest" description="Disordered" evidence="4">
    <location>
        <begin position="1"/>
        <end position="131"/>
    </location>
</feature>
<keyword evidence="3" id="KW-0539">Nucleus</keyword>
<feature type="compositionally biased region" description="Acidic residues" evidence="4">
    <location>
        <begin position="224"/>
        <end position="240"/>
    </location>
</feature>
<dbReference type="EMBL" id="NAJO01000018">
    <property type="protein sequence ID" value="OQO05930.1"/>
    <property type="molecule type" value="Genomic_DNA"/>
</dbReference>
<reference evidence="6" key="1">
    <citation type="submission" date="2017-03" db="EMBL/GenBank/DDBJ databases">
        <title>Genomes of endolithic fungi from Antarctica.</title>
        <authorList>
            <person name="Coleine C."/>
            <person name="Masonjones S."/>
            <person name="Stajich J.E."/>
        </authorList>
    </citation>
    <scope>NUCLEOTIDE SEQUENCE [LARGE SCALE GENOMIC DNA]</scope>
    <source>
        <strain evidence="6">CCFEE 5527</strain>
    </source>
</reference>
<dbReference type="PANTHER" id="PTHR13471">
    <property type="entry name" value="TETRATRICOPEPTIDE-LIKE HELICAL"/>
    <property type="match status" value="1"/>
</dbReference>
<evidence type="ECO:0000256" key="4">
    <source>
        <dbReference type="SAM" id="MobiDB-lite"/>
    </source>
</evidence>
<evidence type="ECO:0000256" key="2">
    <source>
        <dbReference type="ARBA" id="ARBA00009265"/>
    </source>
</evidence>
<feature type="compositionally biased region" description="Basic and acidic residues" evidence="4">
    <location>
        <begin position="64"/>
        <end position="74"/>
    </location>
</feature>
<protein>
    <submittedName>
        <fullName evidence="5">Uncharacterized protein</fullName>
    </submittedName>
</protein>
<dbReference type="AlphaFoldDB" id="A0A1V8T3L7"/>
<feature type="compositionally biased region" description="Basic and acidic residues" evidence="4">
    <location>
        <begin position="24"/>
        <end position="44"/>
    </location>
</feature>
<gene>
    <name evidence="5" type="ORF">B0A48_10026</name>
</gene>
<evidence type="ECO:0000313" key="5">
    <source>
        <dbReference type="EMBL" id="OQO05930.1"/>
    </source>
</evidence>
<comment type="similarity">
    <text evidence="2">Belongs to the NRDE2 family.</text>
</comment>
<dbReference type="InParanoid" id="A0A1V8T3L7"/>
<dbReference type="Proteomes" id="UP000192596">
    <property type="component" value="Unassembled WGS sequence"/>
</dbReference>
<comment type="subcellular location">
    <subcellularLocation>
        <location evidence="1">Nucleus</location>
    </subcellularLocation>
</comment>
<dbReference type="STRING" id="1507870.A0A1V8T3L7"/>
<evidence type="ECO:0000313" key="6">
    <source>
        <dbReference type="Proteomes" id="UP000192596"/>
    </source>
</evidence>
<dbReference type="GO" id="GO:1902369">
    <property type="term" value="P:negative regulation of RNA catabolic process"/>
    <property type="evidence" value="ECO:0007669"/>
    <property type="project" value="TreeGrafter"/>
</dbReference>
<dbReference type="GO" id="GO:0031048">
    <property type="term" value="P:regulatory ncRNA-mediated heterochromatin formation"/>
    <property type="evidence" value="ECO:0007669"/>
    <property type="project" value="TreeGrafter"/>
</dbReference>
<feature type="compositionally biased region" description="Basic and acidic residues" evidence="4">
    <location>
        <begin position="1"/>
        <end position="10"/>
    </location>
</feature>
<dbReference type="InterPro" id="IPR013633">
    <property type="entry name" value="NRDE-2"/>
</dbReference>
<name>A0A1V8T3L7_9PEZI</name>
<proteinExistence type="inferred from homology"/>
<feature type="compositionally biased region" description="Basic and acidic residues" evidence="4">
    <location>
        <begin position="194"/>
        <end position="208"/>
    </location>
</feature>
<keyword evidence="6" id="KW-1185">Reference proteome</keyword>
<accession>A0A1V8T3L7</accession>
<feature type="region of interest" description="Disordered" evidence="4">
    <location>
        <begin position="194"/>
        <end position="261"/>
    </location>
</feature>
<sequence>MPDRDDDRRQTPKFSTFTSKKRAHNELEPDRSQPRNDRDHSESSRRHKSRVKQASCKPTSRSTHYRDERVRQDRPNPSVCGYRVTRARLHSPVRLSPRREASSRRNHHGAAINRYVPPKQRKRNPSPPTQDLVDFFVIDTKGDPDNLKYGGISKWKVPRYHLGGGGEVLGLDPSFKMDWAASTKDDYVLKRVSRSETRSLPVSDHEGVIDGVSPVEPMQKDSGADDDEEADLWNEDEVEQAFEGMGQEPTKPGLPIATPKG</sequence>
<evidence type="ECO:0000256" key="3">
    <source>
        <dbReference type="ARBA" id="ARBA00023242"/>
    </source>
</evidence>
<dbReference type="GO" id="GO:0071013">
    <property type="term" value="C:catalytic step 2 spliceosome"/>
    <property type="evidence" value="ECO:0007669"/>
    <property type="project" value="TreeGrafter"/>
</dbReference>
<dbReference type="PANTHER" id="PTHR13471:SF0">
    <property type="entry name" value="NUCLEAR EXOSOME REGULATOR NRDE2"/>
    <property type="match status" value="1"/>
</dbReference>
<organism evidence="5 6">
    <name type="scientific">Cryoendolithus antarcticus</name>
    <dbReference type="NCBI Taxonomy" id="1507870"/>
    <lineage>
        <taxon>Eukaryota</taxon>
        <taxon>Fungi</taxon>
        <taxon>Dikarya</taxon>
        <taxon>Ascomycota</taxon>
        <taxon>Pezizomycotina</taxon>
        <taxon>Dothideomycetes</taxon>
        <taxon>Dothideomycetidae</taxon>
        <taxon>Cladosporiales</taxon>
        <taxon>Cladosporiaceae</taxon>
        <taxon>Cryoendolithus</taxon>
    </lineage>
</organism>